<evidence type="ECO:0000313" key="2">
    <source>
        <dbReference type="Proteomes" id="UP001518976"/>
    </source>
</evidence>
<dbReference type="Proteomes" id="UP001518976">
    <property type="component" value="Unassembled WGS sequence"/>
</dbReference>
<dbReference type="Pfam" id="PF19709">
    <property type="entry name" value="DUF6206"/>
    <property type="match status" value="1"/>
</dbReference>
<evidence type="ECO:0008006" key="3">
    <source>
        <dbReference type="Google" id="ProtNLM"/>
    </source>
</evidence>
<reference evidence="1 2" key="1">
    <citation type="submission" date="2021-02" db="EMBL/GenBank/DDBJ databases">
        <title>Streptomyces spirodelae sp. nov., isolated from duckweed.</title>
        <authorList>
            <person name="Saimee Y."/>
            <person name="Duangmal K."/>
        </authorList>
    </citation>
    <scope>NUCLEOTIDE SEQUENCE [LARGE SCALE GENOMIC DNA]</scope>
    <source>
        <strain evidence="1 2">DW4-2</strain>
    </source>
</reference>
<protein>
    <recommendedName>
        <fullName evidence="3">Serine/threonine protein kinase</fullName>
    </recommendedName>
</protein>
<dbReference type="EMBL" id="JAFFZN010000025">
    <property type="protein sequence ID" value="MBO8188631.1"/>
    <property type="molecule type" value="Genomic_DNA"/>
</dbReference>
<keyword evidence="2" id="KW-1185">Reference proteome</keyword>
<dbReference type="RefSeq" id="WP_209267399.1">
    <property type="nucleotide sequence ID" value="NZ_JAFFZN010000025.1"/>
</dbReference>
<dbReference type="InterPro" id="IPR045780">
    <property type="entry name" value="DUF6206"/>
</dbReference>
<comment type="caution">
    <text evidence="1">The sequence shown here is derived from an EMBL/GenBank/DDBJ whole genome shotgun (WGS) entry which is preliminary data.</text>
</comment>
<name>A0ABS3X0N7_9ACTN</name>
<gene>
    <name evidence="1" type="ORF">JW592_24620</name>
</gene>
<evidence type="ECO:0000313" key="1">
    <source>
        <dbReference type="EMBL" id="MBO8188631.1"/>
    </source>
</evidence>
<accession>A0ABS3X0N7</accession>
<organism evidence="1 2">
    <name type="scientific">Streptomyces spirodelae</name>
    <dbReference type="NCBI Taxonomy" id="2812904"/>
    <lineage>
        <taxon>Bacteria</taxon>
        <taxon>Bacillati</taxon>
        <taxon>Actinomycetota</taxon>
        <taxon>Actinomycetes</taxon>
        <taxon>Kitasatosporales</taxon>
        <taxon>Streptomycetaceae</taxon>
        <taxon>Streptomyces</taxon>
    </lineage>
</organism>
<proteinExistence type="predicted"/>
<sequence>MTFTVPDSDLGSLEERVQTALRTSDDSTLNLLGYGEVTLVLELESARGSFACKRLPVFPDSARFRDYEQTLWTYLRRLRQGGVRVAETRLWHQRRPGGGIVGYCVQETLPRKRLCSNLLHSESEAWASDFFARFLDQVDGAVSPTLGLDAQASNWVDLDGELLYIDVTSPLMRDASGRELLDVRLFFASLPWLVRDIVRIATARSIFDKFYSTRGVVLDFLGNLHKERLSGLIPGFLEQANARLEVPLSEQEVADYYRSDARAWALIQRLRKADRFWHRALRRPYPFLLPPDVDR</sequence>